<dbReference type="OrthoDB" id="10420633at2759"/>
<dbReference type="GeneID" id="106067839"/>
<feature type="transmembrane region" description="Helical" evidence="2">
    <location>
        <begin position="136"/>
        <end position="161"/>
    </location>
</feature>
<gene>
    <name evidence="5 6" type="primary">LOC106067839</name>
</gene>
<reference evidence="5 6" key="1">
    <citation type="submission" date="2025-04" db="UniProtKB">
        <authorList>
            <consortium name="RefSeq"/>
        </authorList>
    </citation>
    <scope>IDENTIFICATION</scope>
</reference>
<sequence length="307" mass="33742">MKGPVGMPTIIVLVLLIPVNSQNFVSGDVSKEIHCPVEKPFPCYPHMSCCGFDEYCSSKSSACEPCISFAVTKREEALKKCLKNEWTWTNGQCRFACVVHFEKEMLDNALKNVSSPKQTADDVPIINETPPNEFLLLYQVAVAGLSVILILLLIGIFLLVLTKTDWLNNRICCKDKDTSLSLVITHSSTENSMAQLGQSNGSMDTNCSTDDELKQTGTFDIGHGGHEQTNTAPTMAPDGDVPVHEAREEESPLLNRADDSPGHEGTNATHADMAAEQARLRGMHLNETNSDKFEVVTNVTRHQNSYV</sequence>
<evidence type="ECO:0000256" key="1">
    <source>
        <dbReference type="SAM" id="MobiDB-lite"/>
    </source>
</evidence>
<keyword evidence="2" id="KW-0472">Membrane</keyword>
<name>A0A9W2ZIW5_BIOGL</name>
<feature type="compositionally biased region" description="Basic and acidic residues" evidence="1">
    <location>
        <begin position="241"/>
        <end position="262"/>
    </location>
</feature>
<keyword evidence="3" id="KW-0732">Signal</keyword>
<accession>A0A9W2ZIW5</accession>
<dbReference type="RefSeq" id="XP_055874946.1">
    <property type="nucleotide sequence ID" value="XM_056018971.1"/>
</dbReference>
<dbReference type="Proteomes" id="UP001165740">
    <property type="component" value="Chromosome 2"/>
</dbReference>
<feature type="chain" id="PRO_5044702625" evidence="3">
    <location>
        <begin position="22"/>
        <end position="307"/>
    </location>
</feature>
<protein>
    <submittedName>
        <fullName evidence="5 6">Uncharacterized protein LOC106067839 isoform X1</fullName>
    </submittedName>
</protein>
<evidence type="ECO:0000313" key="4">
    <source>
        <dbReference type="Proteomes" id="UP001165740"/>
    </source>
</evidence>
<dbReference type="AlphaFoldDB" id="A0A9W2ZIW5"/>
<organism evidence="4 5">
    <name type="scientific">Biomphalaria glabrata</name>
    <name type="common">Bloodfluke planorb</name>
    <name type="synonym">Freshwater snail</name>
    <dbReference type="NCBI Taxonomy" id="6526"/>
    <lineage>
        <taxon>Eukaryota</taxon>
        <taxon>Metazoa</taxon>
        <taxon>Spiralia</taxon>
        <taxon>Lophotrochozoa</taxon>
        <taxon>Mollusca</taxon>
        <taxon>Gastropoda</taxon>
        <taxon>Heterobranchia</taxon>
        <taxon>Euthyneura</taxon>
        <taxon>Panpulmonata</taxon>
        <taxon>Hygrophila</taxon>
        <taxon>Lymnaeoidea</taxon>
        <taxon>Planorbidae</taxon>
        <taxon>Biomphalaria</taxon>
    </lineage>
</organism>
<keyword evidence="4" id="KW-1185">Reference proteome</keyword>
<evidence type="ECO:0000256" key="2">
    <source>
        <dbReference type="SAM" id="Phobius"/>
    </source>
</evidence>
<evidence type="ECO:0000256" key="3">
    <source>
        <dbReference type="SAM" id="SignalP"/>
    </source>
</evidence>
<keyword evidence="2" id="KW-0812">Transmembrane</keyword>
<proteinExistence type="predicted"/>
<dbReference type="RefSeq" id="XP_055874945.1">
    <property type="nucleotide sequence ID" value="XM_056018970.1"/>
</dbReference>
<feature type="signal peptide" evidence="3">
    <location>
        <begin position="1"/>
        <end position="21"/>
    </location>
</feature>
<keyword evidence="2" id="KW-1133">Transmembrane helix</keyword>
<evidence type="ECO:0000313" key="5">
    <source>
        <dbReference type="RefSeq" id="XP_055874945.1"/>
    </source>
</evidence>
<evidence type="ECO:0000313" key="6">
    <source>
        <dbReference type="RefSeq" id="XP_055874946.1"/>
    </source>
</evidence>
<feature type="region of interest" description="Disordered" evidence="1">
    <location>
        <begin position="222"/>
        <end position="268"/>
    </location>
</feature>